<keyword evidence="1" id="KW-1133">Transmembrane helix</keyword>
<organism evidence="2 3">
    <name type="scientific">Nitrospira tepida</name>
    <dbReference type="NCBI Taxonomy" id="2973512"/>
    <lineage>
        <taxon>Bacteria</taxon>
        <taxon>Pseudomonadati</taxon>
        <taxon>Nitrospirota</taxon>
        <taxon>Nitrospiria</taxon>
        <taxon>Nitrospirales</taxon>
        <taxon>Nitrospiraceae</taxon>
        <taxon>Nitrospira</taxon>
    </lineage>
</organism>
<protein>
    <submittedName>
        <fullName evidence="2">Uncharacterized protein</fullName>
    </submittedName>
</protein>
<dbReference type="AlphaFoldDB" id="A0AA86MYM1"/>
<reference evidence="2" key="1">
    <citation type="submission" date="2022-10" db="EMBL/GenBank/DDBJ databases">
        <authorList>
            <person name="Koch H."/>
        </authorList>
    </citation>
    <scope>NUCLEOTIDE SEQUENCE</scope>
    <source>
        <strain evidence="2">DNF</strain>
    </source>
</reference>
<dbReference type="KEGG" id="nti:DNFV4_01880"/>
<keyword evidence="3" id="KW-1185">Reference proteome</keyword>
<dbReference type="EMBL" id="OX365700">
    <property type="protein sequence ID" value="CAI4031457.1"/>
    <property type="molecule type" value="Genomic_DNA"/>
</dbReference>
<dbReference type="Proteomes" id="UP001179121">
    <property type="component" value="Chromosome"/>
</dbReference>
<name>A0AA86MYM1_9BACT</name>
<sequence>MLWTWWYVLLLLFPSAILVILMKDAMKALQGAAWVKRRRLFGRNRVNAGGSRRR</sequence>
<feature type="transmembrane region" description="Helical" evidence="1">
    <location>
        <begin position="6"/>
        <end position="22"/>
    </location>
</feature>
<accession>A0AA86MYM1</accession>
<gene>
    <name evidence="2" type="ORF">DNFV4_01880</name>
</gene>
<evidence type="ECO:0000256" key="1">
    <source>
        <dbReference type="SAM" id="Phobius"/>
    </source>
</evidence>
<evidence type="ECO:0000313" key="2">
    <source>
        <dbReference type="EMBL" id="CAI4031457.1"/>
    </source>
</evidence>
<keyword evidence="1" id="KW-0812">Transmembrane</keyword>
<keyword evidence="1" id="KW-0472">Membrane</keyword>
<proteinExistence type="predicted"/>
<evidence type="ECO:0000313" key="3">
    <source>
        <dbReference type="Proteomes" id="UP001179121"/>
    </source>
</evidence>